<protein>
    <recommendedName>
        <fullName evidence="3">GTP-eEF1A C-terminal domain-containing protein</fullName>
    </recommendedName>
</protein>
<dbReference type="GO" id="GO:0005525">
    <property type="term" value="F:GTP binding"/>
    <property type="evidence" value="ECO:0007669"/>
    <property type="project" value="UniProtKB-KW"/>
</dbReference>
<dbReference type="Gene3D" id="2.40.30.10">
    <property type="entry name" value="Translation factors"/>
    <property type="match status" value="1"/>
</dbReference>
<evidence type="ECO:0000313" key="4">
    <source>
        <dbReference type="EMBL" id="KAF9604939.1"/>
    </source>
</evidence>
<evidence type="ECO:0000256" key="1">
    <source>
        <dbReference type="ARBA" id="ARBA00022741"/>
    </source>
</evidence>
<dbReference type="Proteomes" id="UP000631114">
    <property type="component" value="Unassembled WGS sequence"/>
</dbReference>
<accession>A0A835HUI6</accession>
<keyword evidence="5" id="KW-1185">Reference proteome</keyword>
<dbReference type="OrthoDB" id="342024at2759"/>
<dbReference type="EMBL" id="JADFTS010000005">
    <property type="protein sequence ID" value="KAF9604939.1"/>
    <property type="molecule type" value="Genomic_DNA"/>
</dbReference>
<feature type="non-terminal residue" evidence="4">
    <location>
        <position position="1"/>
    </location>
</feature>
<name>A0A835HUI6_9MAGN</name>
<evidence type="ECO:0000259" key="3">
    <source>
        <dbReference type="Pfam" id="PF22594"/>
    </source>
</evidence>
<evidence type="ECO:0000256" key="2">
    <source>
        <dbReference type="ARBA" id="ARBA00023134"/>
    </source>
</evidence>
<keyword evidence="2" id="KW-0342">GTP-binding</keyword>
<organism evidence="4 5">
    <name type="scientific">Coptis chinensis</name>
    <dbReference type="NCBI Taxonomy" id="261450"/>
    <lineage>
        <taxon>Eukaryota</taxon>
        <taxon>Viridiplantae</taxon>
        <taxon>Streptophyta</taxon>
        <taxon>Embryophyta</taxon>
        <taxon>Tracheophyta</taxon>
        <taxon>Spermatophyta</taxon>
        <taxon>Magnoliopsida</taxon>
        <taxon>Ranunculales</taxon>
        <taxon>Ranunculaceae</taxon>
        <taxon>Coptidoideae</taxon>
        <taxon>Coptis</taxon>
    </lineage>
</organism>
<evidence type="ECO:0000313" key="5">
    <source>
        <dbReference type="Proteomes" id="UP000631114"/>
    </source>
</evidence>
<proteinExistence type="predicted"/>
<reference evidence="4 5" key="1">
    <citation type="submission" date="2020-10" db="EMBL/GenBank/DDBJ databases">
        <title>The Coptis chinensis genome and diversification of protoberbering-type alkaloids.</title>
        <authorList>
            <person name="Wang B."/>
            <person name="Shu S."/>
            <person name="Song C."/>
            <person name="Liu Y."/>
        </authorList>
    </citation>
    <scope>NUCLEOTIDE SEQUENCE [LARGE SCALE GENOMIC DNA]</scope>
    <source>
        <strain evidence="4">HL-2020</strain>
        <tissue evidence="4">Leaf</tissue>
    </source>
</reference>
<dbReference type="InterPro" id="IPR009001">
    <property type="entry name" value="Transl_elong_EF1A/Init_IF2_C"/>
</dbReference>
<comment type="caution">
    <text evidence="4">The sequence shown here is derived from an EMBL/GenBank/DDBJ whole genome shotgun (WGS) entry which is preliminary data.</text>
</comment>
<feature type="domain" description="GTP-eEF1A C-terminal" evidence="3">
    <location>
        <begin position="1"/>
        <end position="62"/>
    </location>
</feature>
<sequence length="72" mass="7870">KIDQKAKKPMKKKVPFVKNGAVVVCRVQVNNIICIEKFSDFPQLWRFTLRSEGKTIVVGKVTALPSLGGGGA</sequence>
<dbReference type="SUPFAM" id="SSF50465">
    <property type="entry name" value="EF-Tu/eEF-1alpha/eIF2-gamma C-terminal domain"/>
    <property type="match status" value="1"/>
</dbReference>
<keyword evidence="1" id="KW-0547">Nucleotide-binding</keyword>
<dbReference type="AlphaFoldDB" id="A0A835HUI6"/>
<dbReference type="InterPro" id="IPR050100">
    <property type="entry name" value="TRAFAC_GTPase_members"/>
</dbReference>
<dbReference type="PANTHER" id="PTHR23115">
    <property type="entry name" value="TRANSLATION FACTOR"/>
    <property type="match status" value="1"/>
</dbReference>
<dbReference type="Pfam" id="PF22594">
    <property type="entry name" value="GTP-eEF1A_C"/>
    <property type="match status" value="1"/>
</dbReference>
<dbReference type="InterPro" id="IPR054696">
    <property type="entry name" value="GTP-eEF1A_C"/>
</dbReference>
<gene>
    <name evidence="4" type="ORF">IFM89_011306</name>
</gene>